<reference evidence="1" key="2">
    <citation type="journal article" date="2024" name="Plant">
        <title>Genomic evolution and insights into agronomic trait innovations of Sesamum species.</title>
        <authorList>
            <person name="Miao H."/>
            <person name="Wang L."/>
            <person name="Qu L."/>
            <person name="Liu H."/>
            <person name="Sun Y."/>
            <person name="Le M."/>
            <person name="Wang Q."/>
            <person name="Wei S."/>
            <person name="Zheng Y."/>
            <person name="Lin W."/>
            <person name="Duan Y."/>
            <person name="Cao H."/>
            <person name="Xiong S."/>
            <person name="Wang X."/>
            <person name="Wei L."/>
            <person name="Li C."/>
            <person name="Ma Q."/>
            <person name="Ju M."/>
            <person name="Zhao R."/>
            <person name="Li G."/>
            <person name="Mu C."/>
            <person name="Tian Q."/>
            <person name="Mei H."/>
            <person name="Zhang T."/>
            <person name="Gao T."/>
            <person name="Zhang H."/>
        </authorList>
    </citation>
    <scope>NUCLEOTIDE SEQUENCE</scope>
    <source>
        <strain evidence="1">KEN8</strain>
    </source>
</reference>
<sequence>MTDGCETVFHNSFIEERIYMDQPVDFISIGEEQKGTDSFLESTVLATYSDYTGKAYDNHVLCHSHRLPDPRYSLRMHATTMISQVRGLISYYQNCESQSYQLSLKKLPHDNSHESVQPDIAFALSVMSRYQAYAGEAHWAGFKTIPNFVFKLNGGVVAWKSSKQHTKADSTTEAECIAALEAVKEVVWMKNYIQKLSVVSSIAEPMLSFVIIMMR</sequence>
<accession>A0AAW2P7I0</accession>
<protein>
    <submittedName>
        <fullName evidence="1">Uncharacterized protein</fullName>
    </submittedName>
</protein>
<proteinExistence type="predicted"/>
<dbReference type="EMBL" id="JACGWM010000009">
    <property type="protein sequence ID" value="KAL0352217.1"/>
    <property type="molecule type" value="Genomic_DNA"/>
</dbReference>
<reference evidence="1" key="1">
    <citation type="submission" date="2020-06" db="EMBL/GenBank/DDBJ databases">
        <authorList>
            <person name="Li T."/>
            <person name="Hu X."/>
            <person name="Zhang T."/>
            <person name="Song X."/>
            <person name="Zhang H."/>
            <person name="Dai N."/>
            <person name="Sheng W."/>
            <person name="Hou X."/>
            <person name="Wei L."/>
        </authorList>
    </citation>
    <scope>NUCLEOTIDE SEQUENCE</scope>
    <source>
        <strain evidence="1">KEN8</strain>
        <tissue evidence="1">Leaf</tissue>
    </source>
</reference>
<comment type="caution">
    <text evidence="1">The sequence shown here is derived from an EMBL/GenBank/DDBJ whole genome shotgun (WGS) entry which is preliminary data.</text>
</comment>
<gene>
    <name evidence="1" type="ORF">Scaly_1610400</name>
</gene>
<dbReference type="AlphaFoldDB" id="A0AAW2P7I0"/>
<evidence type="ECO:0000313" key="1">
    <source>
        <dbReference type="EMBL" id="KAL0352217.1"/>
    </source>
</evidence>
<organism evidence="1">
    <name type="scientific">Sesamum calycinum</name>
    <dbReference type="NCBI Taxonomy" id="2727403"/>
    <lineage>
        <taxon>Eukaryota</taxon>
        <taxon>Viridiplantae</taxon>
        <taxon>Streptophyta</taxon>
        <taxon>Embryophyta</taxon>
        <taxon>Tracheophyta</taxon>
        <taxon>Spermatophyta</taxon>
        <taxon>Magnoliopsida</taxon>
        <taxon>eudicotyledons</taxon>
        <taxon>Gunneridae</taxon>
        <taxon>Pentapetalae</taxon>
        <taxon>asterids</taxon>
        <taxon>lamiids</taxon>
        <taxon>Lamiales</taxon>
        <taxon>Pedaliaceae</taxon>
        <taxon>Sesamum</taxon>
    </lineage>
</organism>
<name>A0AAW2P7I0_9LAMI</name>